<feature type="domain" description="D-isomer specific 2-hydroxyacid dehydrogenase NAD-binding" evidence="2">
    <location>
        <begin position="232"/>
        <end position="295"/>
    </location>
</feature>
<dbReference type="SUPFAM" id="SSF51735">
    <property type="entry name" value="NAD(P)-binding Rossmann-fold domains"/>
    <property type="match status" value="1"/>
</dbReference>
<evidence type="ECO:0000256" key="1">
    <source>
        <dbReference type="ARBA" id="ARBA00023002"/>
    </source>
</evidence>
<keyword evidence="1" id="KW-0560">Oxidoreductase</keyword>
<dbReference type="Proteomes" id="UP000824120">
    <property type="component" value="Chromosome 6"/>
</dbReference>
<dbReference type="InterPro" id="IPR029753">
    <property type="entry name" value="D-isomer_DH_CS"/>
</dbReference>
<sequence>MEKGTVRRLQIEESIFRQQGANTSLNYVTRVLFCGPHFSDFQNFTREYLKDYPMVQVDDIPLENVSAMIGDYDICVVKNFEMNSDVISRAKNMKLIMQFGVGLDGANTLLKVMRRGVCCNYVTRVLFCGPHFPDSQNFTREYLKDYPMVQVDDIPLENVSAMIDDYDICVVKNFEMNSDVISRAKNMKLIMQFGVGLDGIDINSATKQGIKVAKIPSGETGNAASCAEMAIYLILALLRKQHQMEIAVKHKRLGEPVGDTLFGKIVLIMGFGNIGVHLAKRLRPFDVKIIATKRCWPNSVLDSTKGLCIGINGSYYNYDDLIDERGSHDDILKFASKVDIVVSCLPMTTETIGIVNNDFISAMKKGALLINIGRGGVLDYEAVYNNLKLGHLGGLGIDVAWTEPFDPLNPILQLPNVIITPHVAGVTQSSFRYMAK</sequence>
<feature type="domain" description="D-isomer specific 2-hydroxyacid dehydrogenase NAD-binding" evidence="2">
    <location>
        <begin position="325"/>
        <end position="424"/>
    </location>
</feature>
<comment type="caution">
    <text evidence="3">The sequence shown here is derived from an EMBL/GenBank/DDBJ whole genome shotgun (WGS) entry which is preliminary data.</text>
</comment>
<dbReference type="PANTHER" id="PTHR42938:SF25">
    <property type="entry name" value="D-ISOMER SPECIFIC 2-HYDROXYACID DEHYDROGENASE FAMILY PROTEIN"/>
    <property type="match status" value="1"/>
</dbReference>
<gene>
    <name evidence="3" type="ORF">H5410_033035</name>
</gene>
<dbReference type="InterPro" id="IPR006140">
    <property type="entry name" value="D-isomer_DH_NAD-bd"/>
</dbReference>
<dbReference type="PANTHER" id="PTHR42938">
    <property type="entry name" value="FORMATE DEHYDROGENASE 1"/>
    <property type="match status" value="1"/>
</dbReference>
<feature type="non-terminal residue" evidence="3">
    <location>
        <position position="1"/>
    </location>
</feature>
<protein>
    <recommendedName>
        <fullName evidence="2">D-isomer specific 2-hydroxyacid dehydrogenase NAD-binding domain-containing protein</fullName>
    </recommendedName>
</protein>
<dbReference type="AlphaFoldDB" id="A0A9J5YMN0"/>
<accession>A0A9J5YMN0</accession>
<dbReference type="OrthoDB" id="9991913at2759"/>
<dbReference type="Gene3D" id="3.40.50.720">
    <property type="entry name" value="NAD(P)-binding Rossmann-like Domain"/>
    <property type="match status" value="3"/>
</dbReference>
<proteinExistence type="predicted"/>
<evidence type="ECO:0000313" key="4">
    <source>
        <dbReference type="Proteomes" id="UP000824120"/>
    </source>
</evidence>
<keyword evidence="4" id="KW-1185">Reference proteome</keyword>
<dbReference type="GO" id="GO:0004617">
    <property type="term" value="F:phosphoglycerate dehydrogenase activity"/>
    <property type="evidence" value="ECO:0007669"/>
    <property type="project" value="TreeGrafter"/>
</dbReference>
<evidence type="ECO:0000259" key="2">
    <source>
        <dbReference type="Pfam" id="PF02826"/>
    </source>
</evidence>
<dbReference type="InterPro" id="IPR036291">
    <property type="entry name" value="NAD(P)-bd_dom_sf"/>
</dbReference>
<reference evidence="3 4" key="1">
    <citation type="submission" date="2020-09" db="EMBL/GenBank/DDBJ databases">
        <title>De no assembly of potato wild relative species, Solanum commersonii.</title>
        <authorList>
            <person name="Cho K."/>
        </authorList>
    </citation>
    <scope>NUCLEOTIDE SEQUENCE [LARGE SCALE GENOMIC DNA]</scope>
    <source>
        <strain evidence="3">LZ3.2</strain>
        <tissue evidence="3">Leaf</tissue>
    </source>
</reference>
<dbReference type="SUPFAM" id="SSF52283">
    <property type="entry name" value="Formate/glycerate dehydrogenase catalytic domain-like"/>
    <property type="match status" value="2"/>
</dbReference>
<dbReference type="Pfam" id="PF02826">
    <property type="entry name" value="2-Hacid_dh_C"/>
    <property type="match status" value="2"/>
</dbReference>
<dbReference type="GO" id="GO:0051287">
    <property type="term" value="F:NAD binding"/>
    <property type="evidence" value="ECO:0007669"/>
    <property type="project" value="InterPro"/>
</dbReference>
<evidence type="ECO:0000313" key="3">
    <source>
        <dbReference type="EMBL" id="KAG5601665.1"/>
    </source>
</evidence>
<name>A0A9J5YMN0_SOLCO</name>
<organism evidence="3 4">
    <name type="scientific">Solanum commersonii</name>
    <name type="common">Commerson's wild potato</name>
    <name type="synonym">Commerson's nightshade</name>
    <dbReference type="NCBI Taxonomy" id="4109"/>
    <lineage>
        <taxon>Eukaryota</taxon>
        <taxon>Viridiplantae</taxon>
        <taxon>Streptophyta</taxon>
        <taxon>Embryophyta</taxon>
        <taxon>Tracheophyta</taxon>
        <taxon>Spermatophyta</taxon>
        <taxon>Magnoliopsida</taxon>
        <taxon>eudicotyledons</taxon>
        <taxon>Gunneridae</taxon>
        <taxon>Pentapetalae</taxon>
        <taxon>asterids</taxon>
        <taxon>lamiids</taxon>
        <taxon>Solanales</taxon>
        <taxon>Solanaceae</taxon>
        <taxon>Solanoideae</taxon>
        <taxon>Solaneae</taxon>
        <taxon>Solanum</taxon>
    </lineage>
</organism>
<dbReference type="PROSITE" id="PS00671">
    <property type="entry name" value="D_2_HYDROXYACID_DH_3"/>
    <property type="match status" value="1"/>
</dbReference>
<dbReference type="EMBL" id="JACXVP010000006">
    <property type="protein sequence ID" value="KAG5601665.1"/>
    <property type="molecule type" value="Genomic_DNA"/>
</dbReference>